<evidence type="ECO:0000256" key="8">
    <source>
        <dbReference type="ARBA" id="ARBA00034484"/>
    </source>
</evidence>
<evidence type="ECO:0000259" key="10">
    <source>
        <dbReference type="Pfam" id="PF05617"/>
    </source>
</evidence>
<dbReference type="Pfam" id="PF05617">
    <property type="entry name" value="Prolamin_like"/>
    <property type="match status" value="1"/>
</dbReference>
<comment type="similarity">
    <text evidence="8">Belongs to the plant egg cell-secreted peptide family.</text>
</comment>
<dbReference type="GO" id="GO:0031410">
    <property type="term" value="C:cytoplasmic vesicle"/>
    <property type="evidence" value="ECO:0007669"/>
    <property type="project" value="UniProtKB-SubCell"/>
</dbReference>
<evidence type="ECO:0000256" key="6">
    <source>
        <dbReference type="ARBA" id="ARBA00023329"/>
    </source>
</evidence>
<keyword evidence="12" id="KW-1185">Reference proteome</keyword>
<dbReference type="Proteomes" id="UP001634393">
    <property type="component" value="Unassembled WGS sequence"/>
</dbReference>
<evidence type="ECO:0000256" key="5">
    <source>
        <dbReference type="ARBA" id="ARBA00023279"/>
    </source>
</evidence>
<dbReference type="GO" id="GO:0009567">
    <property type="term" value="P:double fertilization forming a zygote and endosperm"/>
    <property type="evidence" value="ECO:0007669"/>
    <property type="project" value="UniProtKB-ARBA"/>
</dbReference>
<evidence type="ECO:0000313" key="12">
    <source>
        <dbReference type="Proteomes" id="UP001634393"/>
    </source>
</evidence>
<evidence type="ECO:0000256" key="1">
    <source>
        <dbReference type="ARBA" id="ARBA00004541"/>
    </source>
</evidence>
<comment type="subcellular location">
    <subcellularLocation>
        <location evidence="1">Cytoplasmic vesicle</location>
    </subcellularLocation>
    <subcellularLocation>
        <location evidence="2">Secreted</location>
    </subcellularLocation>
</comment>
<keyword evidence="4 9" id="KW-0732">Signal</keyword>
<comment type="function">
    <text evidence="7">Involved in the regulation of gamete interactions during the double fertilization and to prevent multiple-pollen tube attraction; mediates the redistribution of the gamete fusogen HAP2/GCS1 to the cell surface after secretion upon sperm arrival.</text>
</comment>
<dbReference type="PANTHER" id="PTHR35293">
    <property type="entry name" value="EGG CELL-SECRETED PROTEIN 1.5"/>
    <property type="match status" value="1"/>
</dbReference>
<protein>
    <recommendedName>
        <fullName evidence="10">Prolamin-like domain-containing protein</fullName>
    </recommendedName>
</protein>
<accession>A0ABD3TV55</accession>
<gene>
    <name evidence="11" type="ORF">ACJIZ3_024709</name>
</gene>
<name>A0ABD3TV55_9LAMI</name>
<feature type="domain" description="Prolamin-like" evidence="10">
    <location>
        <begin position="44"/>
        <end position="107"/>
    </location>
</feature>
<evidence type="ECO:0000256" key="7">
    <source>
        <dbReference type="ARBA" id="ARBA00034457"/>
    </source>
</evidence>
<organism evidence="11 12">
    <name type="scientific">Penstemon smallii</name>
    <dbReference type="NCBI Taxonomy" id="265156"/>
    <lineage>
        <taxon>Eukaryota</taxon>
        <taxon>Viridiplantae</taxon>
        <taxon>Streptophyta</taxon>
        <taxon>Embryophyta</taxon>
        <taxon>Tracheophyta</taxon>
        <taxon>Spermatophyta</taxon>
        <taxon>Magnoliopsida</taxon>
        <taxon>eudicotyledons</taxon>
        <taxon>Gunneridae</taxon>
        <taxon>Pentapetalae</taxon>
        <taxon>asterids</taxon>
        <taxon>lamiids</taxon>
        <taxon>Lamiales</taxon>
        <taxon>Plantaginaceae</taxon>
        <taxon>Cheloneae</taxon>
        <taxon>Penstemon</taxon>
    </lineage>
</organism>
<evidence type="ECO:0000313" key="11">
    <source>
        <dbReference type="EMBL" id="KAL3840118.1"/>
    </source>
</evidence>
<dbReference type="InterPro" id="IPR044711">
    <property type="entry name" value="EC11-15"/>
</dbReference>
<evidence type="ECO:0000256" key="3">
    <source>
        <dbReference type="ARBA" id="ARBA00022525"/>
    </source>
</evidence>
<dbReference type="AlphaFoldDB" id="A0ABD3TV55"/>
<keyword evidence="5" id="KW-0278">Fertilization</keyword>
<dbReference type="PANTHER" id="PTHR35293:SF9">
    <property type="entry name" value="EGG CELL-SECRETED PROTEIN 1.4-LIKE"/>
    <property type="match status" value="1"/>
</dbReference>
<evidence type="ECO:0000256" key="9">
    <source>
        <dbReference type="SAM" id="SignalP"/>
    </source>
</evidence>
<feature type="signal peptide" evidence="9">
    <location>
        <begin position="1"/>
        <end position="18"/>
    </location>
</feature>
<evidence type="ECO:0000256" key="2">
    <source>
        <dbReference type="ARBA" id="ARBA00004613"/>
    </source>
</evidence>
<dbReference type="GO" id="GO:0080155">
    <property type="term" value="P:regulation of double fertilization forming a zygote and endosperm"/>
    <property type="evidence" value="ECO:0007669"/>
    <property type="project" value="UniProtKB-ARBA"/>
</dbReference>
<feature type="chain" id="PRO_5044846826" description="Prolamin-like domain-containing protein" evidence="9">
    <location>
        <begin position="19"/>
        <end position="120"/>
    </location>
</feature>
<keyword evidence="3" id="KW-0964">Secreted</keyword>
<dbReference type="EMBL" id="JBJXBP010000003">
    <property type="protein sequence ID" value="KAL3840118.1"/>
    <property type="molecule type" value="Genomic_DNA"/>
</dbReference>
<evidence type="ECO:0000256" key="4">
    <source>
        <dbReference type="ARBA" id="ARBA00022729"/>
    </source>
</evidence>
<comment type="caution">
    <text evidence="11">The sequence shown here is derived from an EMBL/GenBank/DDBJ whole genome shotgun (WGS) entry which is preliminary data.</text>
</comment>
<proteinExistence type="inferred from homology"/>
<dbReference type="InterPro" id="IPR008502">
    <property type="entry name" value="Prolamin-like"/>
</dbReference>
<keyword evidence="6" id="KW-0968">Cytoplasmic vesicle</keyword>
<dbReference type="GO" id="GO:2000008">
    <property type="term" value="P:regulation of protein localization to cell surface"/>
    <property type="evidence" value="ECO:0007669"/>
    <property type="project" value="UniProtKB-ARBA"/>
</dbReference>
<dbReference type="GO" id="GO:0005576">
    <property type="term" value="C:extracellular region"/>
    <property type="evidence" value="ECO:0007669"/>
    <property type="project" value="UniProtKB-SubCell"/>
</dbReference>
<reference evidence="11 12" key="1">
    <citation type="submission" date="2024-12" db="EMBL/GenBank/DDBJ databases">
        <title>The unique morphological basis and parallel evolutionary history of personate flowers in Penstemon.</title>
        <authorList>
            <person name="Depatie T.H."/>
            <person name="Wessinger C.A."/>
        </authorList>
    </citation>
    <scope>NUCLEOTIDE SEQUENCE [LARGE SCALE GENOMIC DNA]</scope>
    <source>
        <strain evidence="11">WTNN_2</strain>
        <tissue evidence="11">Leaf</tissue>
    </source>
</reference>
<sequence length="120" mass="13184">MIKLPLLIIVSWLVLTMAVPDVSQIKHGEDIRARLETEGSGMTDCWTSLIELKSCTNEIVLFLLNGESYLGMGCCRAIRIITHQCWPSMLTSLGFTAQEGDILSNYCGLLSPQPSVGPLK</sequence>